<proteinExistence type="predicted"/>
<dbReference type="Proteomes" id="UP001642260">
    <property type="component" value="Unassembled WGS sequence"/>
</dbReference>
<keyword evidence="2" id="KW-1185">Reference proteome</keyword>
<name>A0ABC8JTZ7_ERUVS</name>
<gene>
    <name evidence="1" type="ORF">ERUC_LOCUS13120</name>
</gene>
<reference evidence="1 2" key="1">
    <citation type="submission" date="2022-03" db="EMBL/GenBank/DDBJ databases">
        <authorList>
            <person name="Macdonald S."/>
            <person name="Ahmed S."/>
            <person name="Newling K."/>
        </authorList>
    </citation>
    <scope>NUCLEOTIDE SEQUENCE [LARGE SCALE GENOMIC DNA]</scope>
</reference>
<accession>A0ABC8JTZ7</accession>
<dbReference type="AlphaFoldDB" id="A0ABC8JTZ7"/>
<evidence type="ECO:0000313" key="2">
    <source>
        <dbReference type="Proteomes" id="UP001642260"/>
    </source>
</evidence>
<organism evidence="1 2">
    <name type="scientific">Eruca vesicaria subsp. sativa</name>
    <name type="common">Garden rocket</name>
    <name type="synonym">Eruca sativa</name>
    <dbReference type="NCBI Taxonomy" id="29727"/>
    <lineage>
        <taxon>Eukaryota</taxon>
        <taxon>Viridiplantae</taxon>
        <taxon>Streptophyta</taxon>
        <taxon>Embryophyta</taxon>
        <taxon>Tracheophyta</taxon>
        <taxon>Spermatophyta</taxon>
        <taxon>Magnoliopsida</taxon>
        <taxon>eudicotyledons</taxon>
        <taxon>Gunneridae</taxon>
        <taxon>Pentapetalae</taxon>
        <taxon>rosids</taxon>
        <taxon>malvids</taxon>
        <taxon>Brassicales</taxon>
        <taxon>Brassicaceae</taxon>
        <taxon>Brassiceae</taxon>
        <taxon>Eruca</taxon>
    </lineage>
</organism>
<sequence>MAIIDICYRFRSASCLIADVAAQLHHRVQGKCFFNSWTKARVNGHGSASTVMYWVHEKYEQDR</sequence>
<comment type="caution">
    <text evidence="1">The sequence shown here is derived from an EMBL/GenBank/DDBJ whole genome shotgun (WGS) entry which is preliminary data.</text>
</comment>
<evidence type="ECO:0000313" key="1">
    <source>
        <dbReference type="EMBL" id="CAH8334407.1"/>
    </source>
</evidence>
<protein>
    <submittedName>
        <fullName evidence="1">Uncharacterized protein</fullName>
    </submittedName>
</protein>
<dbReference type="EMBL" id="CAKOAT010125154">
    <property type="protein sequence ID" value="CAH8334407.1"/>
    <property type="molecule type" value="Genomic_DNA"/>
</dbReference>